<reference evidence="2" key="1">
    <citation type="journal article" date="2022" name="Int. J. Mol. Sci.">
        <title>Draft Genome of Tanacetum Coccineum: Genomic Comparison of Closely Related Tanacetum-Family Plants.</title>
        <authorList>
            <person name="Yamashiro T."/>
            <person name="Shiraishi A."/>
            <person name="Nakayama K."/>
            <person name="Satake H."/>
        </authorList>
    </citation>
    <scope>NUCLEOTIDE SEQUENCE</scope>
</reference>
<name>A0ABQ5FCL0_9ASTR</name>
<keyword evidence="3" id="KW-1185">Reference proteome</keyword>
<accession>A0ABQ5FCL0</accession>
<evidence type="ECO:0000256" key="1">
    <source>
        <dbReference type="SAM" id="MobiDB-lite"/>
    </source>
</evidence>
<proteinExistence type="predicted"/>
<comment type="caution">
    <text evidence="2">The sequence shown here is derived from an EMBL/GenBank/DDBJ whole genome shotgun (WGS) entry which is preliminary data.</text>
</comment>
<protein>
    <submittedName>
        <fullName evidence="2">Uncharacterized protein</fullName>
    </submittedName>
</protein>
<gene>
    <name evidence="2" type="ORF">Tco_1003870</name>
</gene>
<feature type="region of interest" description="Disordered" evidence="1">
    <location>
        <begin position="177"/>
        <end position="204"/>
    </location>
</feature>
<reference evidence="2" key="2">
    <citation type="submission" date="2022-01" db="EMBL/GenBank/DDBJ databases">
        <authorList>
            <person name="Yamashiro T."/>
            <person name="Shiraishi A."/>
            <person name="Satake H."/>
            <person name="Nakayama K."/>
        </authorList>
    </citation>
    <scope>NUCLEOTIDE SEQUENCE</scope>
</reference>
<organism evidence="2 3">
    <name type="scientific">Tanacetum coccineum</name>
    <dbReference type="NCBI Taxonomy" id="301880"/>
    <lineage>
        <taxon>Eukaryota</taxon>
        <taxon>Viridiplantae</taxon>
        <taxon>Streptophyta</taxon>
        <taxon>Embryophyta</taxon>
        <taxon>Tracheophyta</taxon>
        <taxon>Spermatophyta</taxon>
        <taxon>Magnoliopsida</taxon>
        <taxon>eudicotyledons</taxon>
        <taxon>Gunneridae</taxon>
        <taxon>Pentapetalae</taxon>
        <taxon>asterids</taxon>
        <taxon>campanulids</taxon>
        <taxon>Asterales</taxon>
        <taxon>Asteraceae</taxon>
        <taxon>Asteroideae</taxon>
        <taxon>Anthemideae</taxon>
        <taxon>Anthemidinae</taxon>
        <taxon>Tanacetum</taxon>
    </lineage>
</organism>
<dbReference type="EMBL" id="BQNB010017191">
    <property type="protein sequence ID" value="GJT60337.1"/>
    <property type="molecule type" value="Genomic_DNA"/>
</dbReference>
<evidence type="ECO:0000313" key="2">
    <source>
        <dbReference type="EMBL" id="GJT60337.1"/>
    </source>
</evidence>
<evidence type="ECO:0000313" key="3">
    <source>
        <dbReference type="Proteomes" id="UP001151760"/>
    </source>
</evidence>
<dbReference type="Proteomes" id="UP001151760">
    <property type="component" value="Unassembled WGS sequence"/>
</dbReference>
<sequence length="237" mass="26617">MASGSDRDTKDALSKLLQMGTVTEYESKFVILANRVTGISANLLKPFYILGLKPALQCALLKLNPKTVDEAFSLSRATKARFTNLKLLEFLKSNPSTLGEAFFKARITKARFEDERSIIDIAKTNDLKAGVQVQDLEEMIRHMPNKVESFQTSMVATFEEHEQQENQDNLNENFEEKHNAKPPISTDTFGSNGDNDSRTSCSETPVKELVDNGIKREVVVGLPGSFKKEIWLMHCQE</sequence>
<feature type="compositionally biased region" description="Polar residues" evidence="1">
    <location>
        <begin position="185"/>
        <end position="203"/>
    </location>
</feature>